<keyword evidence="1" id="KW-0472">Membrane</keyword>
<evidence type="ECO:0000313" key="3">
    <source>
        <dbReference type="Proteomes" id="UP001597109"/>
    </source>
</evidence>
<dbReference type="Proteomes" id="UP001597109">
    <property type="component" value="Unassembled WGS sequence"/>
</dbReference>
<comment type="caution">
    <text evidence="2">The sequence shown here is derived from an EMBL/GenBank/DDBJ whole genome shotgun (WGS) entry which is preliminary data.</text>
</comment>
<dbReference type="RefSeq" id="WP_144836791.1">
    <property type="nucleotide sequence ID" value="NZ_JBHTKI010000008.1"/>
</dbReference>
<name>A0ABW3L8H5_9BACL</name>
<evidence type="ECO:0000256" key="1">
    <source>
        <dbReference type="SAM" id="Phobius"/>
    </source>
</evidence>
<gene>
    <name evidence="2" type="ORF">ACFQ1X_05060</name>
</gene>
<reference evidence="3" key="1">
    <citation type="journal article" date="2019" name="Int. J. Syst. Evol. Microbiol.">
        <title>The Global Catalogue of Microorganisms (GCM) 10K type strain sequencing project: providing services to taxonomists for standard genome sequencing and annotation.</title>
        <authorList>
            <consortium name="The Broad Institute Genomics Platform"/>
            <consortium name="The Broad Institute Genome Sequencing Center for Infectious Disease"/>
            <person name="Wu L."/>
            <person name="Ma J."/>
        </authorList>
    </citation>
    <scope>NUCLEOTIDE SEQUENCE [LARGE SCALE GENOMIC DNA]</scope>
    <source>
        <strain evidence="3">CCUG 56756</strain>
    </source>
</reference>
<accession>A0ABW3L8H5</accession>
<keyword evidence="1" id="KW-0812">Transmembrane</keyword>
<proteinExistence type="predicted"/>
<feature type="transmembrane region" description="Helical" evidence="1">
    <location>
        <begin position="20"/>
        <end position="46"/>
    </location>
</feature>
<evidence type="ECO:0000313" key="2">
    <source>
        <dbReference type="EMBL" id="MFD1030795.1"/>
    </source>
</evidence>
<keyword evidence="3" id="KW-1185">Reference proteome</keyword>
<feature type="transmembrane region" description="Helical" evidence="1">
    <location>
        <begin position="58"/>
        <end position="82"/>
    </location>
</feature>
<keyword evidence="1" id="KW-1133">Transmembrane helix</keyword>
<organism evidence="2 3">
    <name type="scientific">Metaplanococcus flavidus</name>
    <dbReference type="NCBI Taxonomy" id="569883"/>
    <lineage>
        <taxon>Bacteria</taxon>
        <taxon>Bacillati</taxon>
        <taxon>Bacillota</taxon>
        <taxon>Bacilli</taxon>
        <taxon>Bacillales</taxon>
        <taxon>Caryophanaceae</taxon>
        <taxon>Metaplanococcus</taxon>
    </lineage>
</organism>
<dbReference type="EMBL" id="JBHTKI010000008">
    <property type="protein sequence ID" value="MFD1030795.1"/>
    <property type="molecule type" value="Genomic_DNA"/>
</dbReference>
<protein>
    <submittedName>
        <fullName evidence="2">Uncharacterized protein</fullName>
    </submittedName>
</protein>
<sequence>MGWKNVLDILFEKVLRENVGVVGLLLWDGLIFHYACSGFDLYTYLYKKKKKNGSSFKIDALTIIALPFFLLLSGSLFVYLLLDLPNVLANKTEQYKGDCEVFLFEGSKTNYTSIDFDNHMVTFPPNYQGVKEGIYYCEVNYYPRTETGASLQLYKKKGGELVNP</sequence>